<dbReference type="AlphaFoldDB" id="A0A3M7R8X7"/>
<dbReference type="EMBL" id="REGN01003964">
    <property type="protein sequence ID" value="RNA19864.1"/>
    <property type="molecule type" value="Genomic_DNA"/>
</dbReference>
<evidence type="ECO:0000313" key="1">
    <source>
        <dbReference type="EMBL" id="RNA19864.1"/>
    </source>
</evidence>
<accession>A0A3M7R8X7</accession>
<keyword evidence="2" id="KW-1185">Reference proteome</keyword>
<organism evidence="1 2">
    <name type="scientific">Brachionus plicatilis</name>
    <name type="common">Marine rotifer</name>
    <name type="synonym">Brachionus muelleri</name>
    <dbReference type="NCBI Taxonomy" id="10195"/>
    <lineage>
        <taxon>Eukaryota</taxon>
        <taxon>Metazoa</taxon>
        <taxon>Spiralia</taxon>
        <taxon>Gnathifera</taxon>
        <taxon>Rotifera</taxon>
        <taxon>Eurotatoria</taxon>
        <taxon>Monogononta</taxon>
        <taxon>Pseudotrocha</taxon>
        <taxon>Ploima</taxon>
        <taxon>Brachionidae</taxon>
        <taxon>Brachionus</taxon>
    </lineage>
</organism>
<dbReference type="Proteomes" id="UP000276133">
    <property type="component" value="Unassembled WGS sequence"/>
</dbReference>
<proteinExistence type="predicted"/>
<name>A0A3M7R8X7_BRAPC</name>
<gene>
    <name evidence="1" type="ORF">BpHYR1_038959</name>
</gene>
<comment type="caution">
    <text evidence="1">The sequence shown here is derived from an EMBL/GenBank/DDBJ whole genome shotgun (WGS) entry which is preliminary data.</text>
</comment>
<protein>
    <submittedName>
        <fullName evidence="1">Uncharacterized protein</fullName>
    </submittedName>
</protein>
<reference evidence="1 2" key="1">
    <citation type="journal article" date="2018" name="Sci. Rep.">
        <title>Genomic signatures of local adaptation to the degree of environmental predictability in rotifers.</title>
        <authorList>
            <person name="Franch-Gras L."/>
            <person name="Hahn C."/>
            <person name="Garcia-Roger E.M."/>
            <person name="Carmona M.J."/>
            <person name="Serra M."/>
            <person name="Gomez A."/>
        </authorList>
    </citation>
    <scope>NUCLEOTIDE SEQUENCE [LARGE SCALE GENOMIC DNA]</scope>
    <source>
        <strain evidence="1">HYR1</strain>
    </source>
</reference>
<sequence length="122" mass="14084">MFFCIQFGKLLTKSNILYLKKIESRIVTGPNKIIGKSTKSRAGSDCAINTVYKPQKSLDFYNQKDTTNNFNSIYAEKEFVIENTNLDSAVVLTLKISYNKNHELNTFLNNKITKYQEERLTE</sequence>
<evidence type="ECO:0000313" key="2">
    <source>
        <dbReference type="Proteomes" id="UP000276133"/>
    </source>
</evidence>